<feature type="domain" description="Glycosyl hydrolase family 13 catalytic" evidence="4">
    <location>
        <begin position="157"/>
        <end position="568"/>
    </location>
</feature>
<keyword evidence="2" id="KW-0378">Hydrolase</keyword>
<dbReference type="Gene3D" id="2.60.40.10">
    <property type="entry name" value="Immunoglobulins"/>
    <property type="match status" value="1"/>
</dbReference>
<keyword evidence="6" id="KW-1185">Reference proteome</keyword>
<dbReference type="SUPFAM" id="SSF81296">
    <property type="entry name" value="E set domains"/>
    <property type="match status" value="1"/>
</dbReference>
<evidence type="ECO:0000259" key="4">
    <source>
        <dbReference type="SMART" id="SM00642"/>
    </source>
</evidence>
<dbReference type="InterPro" id="IPR013780">
    <property type="entry name" value="Glyco_hydro_b"/>
</dbReference>
<dbReference type="InterPro" id="IPR004193">
    <property type="entry name" value="Glyco_hydro_13_N"/>
</dbReference>
<gene>
    <name evidence="5" type="ORF">SAMN02745220_02398</name>
</gene>
<dbReference type="InterPro" id="IPR011837">
    <property type="entry name" value="Glycogen_debranch_GlgX"/>
</dbReference>
<dbReference type="SMART" id="SM00642">
    <property type="entry name" value="Aamy"/>
    <property type="match status" value="1"/>
</dbReference>
<dbReference type="EMBL" id="FRFE01000010">
    <property type="protein sequence ID" value="SHO48608.1"/>
    <property type="molecule type" value="Genomic_DNA"/>
</dbReference>
<dbReference type="NCBIfam" id="TIGR02100">
    <property type="entry name" value="glgX_debranch"/>
    <property type="match status" value="1"/>
</dbReference>
<comment type="similarity">
    <text evidence="1">Belongs to the glycosyl hydrolase 13 family.</text>
</comment>
<dbReference type="SUPFAM" id="SSF51011">
    <property type="entry name" value="Glycosyl hydrolase domain"/>
    <property type="match status" value="1"/>
</dbReference>
<proteinExistence type="inferred from homology"/>
<dbReference type="CDD" id="cd02856">
    <property type="entry name" value="E_set_GDE_Isoamylase_N"/>
    <property type="match status" value="1"/>
</dbReference>
<dbReference type="GO" id="GO:0005980">
    <property type="term" value="P:glycogen catabolic process"/>
    <property type="evidence" value="ECO:0007669"/>
    <property type="project" value="InterPro"/>
</dbReference>
<dbReference type="InterPro" id="IPR006047">
    <property type="entry name" value="GH13_cat_dom"/>
</dbReference>
<dbReference type="PANTHER" id="PTHR43002">
    <property type="entry name" value="GLYCOGEN DEBRANCHING ENZYME"/>
    <property type="match status" value="1"/>
</dbReference>
<dbReference type="Pfam" id="PF02922">
    <property type="entry name" value="CBM_48"/>
    <property type="match status" value="1"/>
</dbReference>
<dbReference type="InterPro" id="IPR044505">
    <property type="entry name" value="GlgX_Isoamylase_N_E_set"/>
</dbReference>
<dbReference type="RefSeq" id="WP_073613688.1">
    <property type="nucleotide sequence ID" value="NZ_FRFE01000010.1"/>
</dbReference>
<name>A0A1M7Y7U5_9BACT</name>
<dbReference type="InterPro" id="IPR017853">
    <property type="entry name" value="GH"/>
</dbReference>
<evidence type="ECO:0000256" key="3">
    <source>
        <dbReference type="ARBA" id="ARBA00023295"/>
    </source>
</evidence>
<dbReference type="Gene3D" id="3.20.20.80">
    <property type="entry name" value="Glycosidases"/>
    <property type="match status" value="1"/>
</dbReference>
<dbReference type="InterPro" id="IPR014756">
    <property type="entry name" value="Ig_E-set"/>
</dbReference>
<evidence type="ECO:0000256" key="2">
    <source>
        <dbReference type="ARBA" id="ARBA00022801"/>
    </source>
</evidence>
<evidence type="ECO:0000313" key="6">
    <source>
        <dbReference type="Proteomes" id="UP000184603"/>
    </source>
</evidence>
<sequence length="704" mass="80037">MMPEKNFPWRVKRGYPLPLGVTVLNEGINFALFSRHASQVVLVVELPSGDQNGPLRYELSLGREENRTGDIWHILIETTDTELSYGYRLFGRNSHDGCRFTPERILIDPYCHALTPRRWGELARYGEVPCCRIPRHDFDWQHDRPLKTPLSETIIYELHVRGFTQQAEHTITAPGTYRGLIEKIPYLKQLGITAVELLPVTEFDENDTNFHDPKSGERLKNFWGYNPVSFLAVKSAYAHNPDDHINEFKSMVRALHQAGIEVILDIVYNHTGEGGYDGITSSFRGIDNPIYYLLDPTSKEYLNFSGCGNTFNCNHPVARSLIRESLRYWVMEMHVDGFRFDLASILGRDQAGNVLTNPPMIELIAEDPVLRDTKIIAEAWDAAGLYQVGSFSTNSRWGEWNGKFRDDIRSFMAGHEGTVTKLATRLAGSSDLYQASGRGPLSSINFITSHDGFTLSDLVSYNHKHNLSNGENNRDGDNHNLSWNSGYEGAPAPAAIKKLRARRIRSLLTILMLSQGVPMITAGDEFGRSQLGNNNAWCQDNSISWLDWKLCRKNQDLLRFFRQCIELRRRHPVFRREEFFAGPDNSTGKEKKEIQWQYLNPDSTNWSENCHGLGMLLSGSRKNKPRDDDFFMMINGSSIIPLDFTVPVVPHNTRGRRWHLVIDTAASSPLDIHLQGIFLEGSLSSVVRVEPMTVKLLQSMPIRP</sequence>
<dbReference type="Proteomes" id="UP000184603">
    <property type="component" value="Unassembled WGS sequence"/>
</dbReference>
<dbReference type="AlphaFoldDB" id="A0A1M7Y7U5"/>
<dbReference type="InterPro" id="IPR013783">
    <property type="entry name" value="Ig-like_fold"/>
</dbReference>
<protein>
    <submittedName>
        <fullName evidence="5">Glycogen operon protein</fullName>
    </submittedName>
</protein>
<keyword evidence="3" id="KW-0326">Glycosidase</keyword>
<reference evidence="5 6" key="1">
    <citation type="submission" date="2016-12" db="EMBL/GenBank/DDBJ databases">
        <authorList>
            <person name="Song W.-J."/>
            <person name="Kurnit D.M."/>
        </authorList>
    </citation>
    <scope>NUCLEOTIDE SEQUENCE [LARGE SCALE GENOMIC DNA]</scope>
    <source>
        <strain evidence="5 6">DSM 18488</strain>
    </source>
</reference>
<accession>A0A1M7Y7U5</accession>
<evidence type="ECO:0000256" key="1">
    <source>
        <dbReference type="ARBA" id="ARBA00008061"/>
    </source>
</evidence>
<dbReference type="SUPFAM" id="SSF51445">
    <property type="entry name" value="(Trans)glycosidases"/>
    <property type="match status" value="1"/>
</dbReference>
<organism evidence="5 6">
    <name type="scientific">Desulfopila aestuarii DSM 18488</name>
    <dbReference type="NCBI Taxonomy" id="1121416"/>
    <lineage>
        <taxon>Bacteria</taxon>
        <taxon>Pseudomonadati</taxon>
        <taxon>Thermodesulfobacteriota</taxon>
        <taxon>Desulfobulbia</taxon>
        <taxon>Desulfobulbales</taxon>
        <taxon>Desulfocapsaceae</taxon>
        <taxon>Desulfopila</taxon>
    </lineage>
</organism>
<dbReference type="GO" id="GO:0004135">
    <property type="term" value="F:amylo-alpha-1,6-glucosidase activity"/>
    <property type="evidence" value="ECO:0007669"/>
    <property type="project" value="InterPro"/>
</dbReference>
<dbReference type="OrthoDB" id="9760647at2"/>
<dbReference type="Gene3D" id="2.60.40.1180">
    <property type="entry name" value="Golgi alpha-mannosidase II"/>
    <property type="match status" value="1"/>
</dbReference>
<dbReference type="Pfam" id="PF00128">
    <property type="entry name" value="Alpha-amylase"/>
    <property type="match status" value="1"/>
</dbReference>
<dbReference type="CDD" id="cd11326">
    <property type="entry name" value="AmyAc_Glg_debranch"/>
    <property type="match status" value="1"/>
</dbReference>
<evidence type="ECO:0000313" key="5">
    <source>
        <dbReference type="EMBL" id="SHO48608.1"/>
    </source>
</evidence>
<dbReference type="STRING" id="1121416.SAMN02745220_02398"/>